<name>A0A7R9BZU7_9CRUS</name>
<feature type="region of interest" description="Disordered" evidence="3">
    <location>
        <begin position="264"/>
        <end position="307"/>
    </location>
</feature>
<feature type="domain" description="K Homology" evidence="4">
    <location>
        <begin position="187"/>
        <end position="260"/>
    </location>
</feature>
<feature type="compositionally biased region" description="Low complexity" evidence="3">
    <location>
        <begin position="274"/>
        <end position="299"/>
    </location>
</feature>
<dbReference type="Proteomes" id="UP000678499">
    <property type="component" value="Unassembled WGS sequence"/>
</dbReference>
<evidence type="ECO:0000313" key="5">
    <source>
        <dbReference type="EMBL" id="CAD7283391.1"/>
    </source>
</evidence>
<dbReference type="Gene3D" id="3.30.1370.10">
    <property type="entry name" value="K Homology domain, type 1"/>
    <property type="match status" value="2"/>
</dbReference>
<evidence type="ECO:0000256" key="1">
    <source>
        <dbReference type="ARBA" id="ARBA00022737"/>
    </source>
</evidence>
<dbReference type="PROSITE" id="PS50084">
    <property type="entry name" value="KH_TYPE_1"/>
    <property type="match status" value="2"/>
</dbReference>
<evidence type="ECO:0000313" key="6">
    <source>
        <dbReference type="Proteomes" id="UP000678499"/>
    </source>
</evidence>
<proteinExistence type="predicted"/>
<organism evidence="5">
    <name type="scientific">Notodromas monacha</name>
    <dbReference type="NCBI Taxonomy" id="399045"/>
    <lineage>
        <taxon>Eukaryota</taxon>
        <taxon>Metazoa</taxon>
        <taxon>Ecdysozoa</taxon>
        <taxon>Arthropoda</taxon>
        <taxon>Crustacea</taxon>
        <taxon>Oligostraca</taxon>
        <taxon>Ostracoda</taxon>
        <taxon>Podocopa</taxon>
        <taxon>Podocopida</taxon>
        <taxon>Cypridocopina</taxon>
        <taxon>Cypridoidea</taxon>
        <taxon>Cyprididae</taxon>
        <taxon>Notodromas</taxon>
    </lineage>
</organism>
<dbReference type="PANTHER" id="PTHR10288">
    <property type="entry name" value="KH DOMAIN CONTAINING RNA BINDING PROTEIN"/>
    <property type="match status" value="1"/>
</dbReference>
<reference evidence="5" key="1">
    <citation type="submission" date="2020-11" db="EMBL/GenBank/DDBJ databases">
        <authorList>
            <person name="Tran Van P."/>
        </authorList>
    </citation>
    <scope>NUCLEOTIDE SEQUENCE</scope>
</reference>
<keyword evidence="6" id="KW-1185">Reference proteome</keyword>
<dbReference type="InterPro" id="IPR004087">
    <property type="entry name" value="KH_dom"/>
</dbReference>
<sequence length="388" mass="39678">MMKDMESSPSIGSGNVPKPPITLRLIVPASQCGSLIGKGGSKIKEIREVTGASIQVASEMLPNSTERAVTVSGASEAIELCIQHICAIMIESPPKGATIPYRPKPCTSTTNTGPSMLMTAGAVPALQGNLAGITTPADVGKLLSLGLGTSLGLTQADWRMTGLMDIAANLGTLNSFRPQDHNRGSANQQTHEMTVPNELIGCIIGKGGSKISEIRQLSGAMIRISNCEDVEGGKTDRTIIISGSGDAVALAQYLINASIDLQKAQTGPQPDGCSSSSSTETTTGATSTTATTGSGSDASAEPKPGLSSLPVSLTKVLGSSPTLLATLLNLGSAPSGANVLANALSVALLSCIRRGPYGAGGGGGGRDSYRGNPSNRLHRNERNRLNPY</sequence>
<dbReference type="CDD" id="cd22439">
    <property type="entry name" value="KH-I_PCBP_rpt3"/>
    <property type="match status" value="1"/>
</dbReference>
<dbReference type="CDD" id="cd02396">
    <property type="entry name" value="KH-I_PCBP_rpt2"/>
    <property type="match status" value="1"/>
</dbReference>
<keyword evidence="1" id="KW-0677">Repeat</keyword>
<keyword evidence="2" id="KW-0694">RNA-binding</keyword>
<dbReference type="GO" id="GO:0010468">
    <property type="term" value="P:regulation of gene expression"/>
    <property type="evidence" value="ECO:0007669"/>
    <property type="project" value="UniProtKB-ARBA"/>
</dbReference>
<dbReference type="SUPFAM" id="SSF54791">
    <property type="entry name" value="Eukaryotic type KH-domain (KH-domain type I)"/>
    <property type="match status" value="2"/>
</dbReference>
<dbReference type="GO" id="GO:0003723">
    <property type="term" value="F:RNA binding"/>
    <property type="evidence" value="ECO:0007669"/>
    <property type="project" value="UniProtKB-UniRule"/>
</dbReference>
<gene>
    <name evidence="5" type="ORF">NMOB1V02_LOCUS11007</name>
</gene>
<dbReference type="SMART" id="SM00322">
    <property type="entry name" value="KH"/>
    <property type="match status" value="2"/>
</dbReference>
<feature type="region of interest" description="Disordered" evidence="3">
    <location>
        <begin position="359"/>
        <end position="388"/>
    </location>
</feature>
<protein>
    <recommendedName>
        <fullName evidence="4">K Homology domain-containing protein</fullName>
    </recommendedName>
</protein>
<dbReference type="OrthoDB" id="442947at2759"/>
<evidence type="ECO:0000256" key="2">
    <source>
        <dbReference type="PROSITE-ProRule" id="PRU00117"/>
    </source>
</evidence>
<dbReference type="InterPro" id="IPR004088">
    <property type="entry name" value="KH_dom_type_1"/>
</dbReference>
<dbReference type="InterPro" id="IPR036612">
    <property type="entry name" value="KH_dom_type_1_sf"/>
</dbReference>
<dbReference type="EMBL" id="CAJPEX010005328">
    <property type="protein sequence ID" value="CAG0923543.1"/>
    <property type="molecule type" value="Genomic_DNA"/>
</dbReference>
<feature type="domain" description="K Homology" evidence="4">
    <location>
        <begin position="19"/>
        <end position="90"/>
    </location>
</feature>
<accession>A0A7R9BZU7</accession>
<feature type="compositionally biased region" description="Basic and acidic residues" evidence="3">
    <location>
        <begin position="378"/>
        <end position="388"/>
    </location>
</feature>
<dbReference type="AlphaFoldDB" id="A0A7R9BZU7"/>
<evidence type="ECO:0000256" key="3">
    <source>
        <dbReference type="SAM" id="MobiDB-lite"/>
    </source>
</evidence>
<evidence type="ECO:0000259" key="4">
    <source>
        <dbReference type="SMART" id="SM00322"/>
    </source>
</evidence>
<dbReference type="Pfam" id="PF00013">
    <property type="entry name" value="KH_1"/>
    <property type="match status" value="2"/>
</dbReference>
<dbReference type="EMBL" id="OA887365">
    <property type="protein sequence ID" value="CAD7283391.1"/>
    <property type="molecule type" value="Genomic_DNA"/>
</dbReference>